<evidence type="ECO:0000256" key="1">
    <source>
        <dbReference type="SAM" id="MobiDB-lite"/>
    </source>
</evidence>
<reference evidence="2 3" key="1">
    <citation type="submission" date="2019-08" db="EMBL/GenBank/DDBJ databases">
        <title>Paraburkholderia sp. DCY113.</title>
        <authorList>
            <person name="Kang J."/>
        </authorList>
    </citation>
    <scope>NUCLEOTIDE SEQUENCE [LARGE SCALE GENOMIC DNA]</scope>
    <source>
        <strain evidence="2 3">DCY113</strain>
    </source>
</reference>
<sequence>MLDDEHTGRRNLGLPTIEVTCARVKPGLALRVLKCDVSLAAKRCGAGGRNRLRIGRPDWTQGGKTPQA</sequence>
<evidence type="ECO:0000313" key="3">
    <source>
        <dbReference type="Proteomes" id="UP000325273"/>
    </source>
</evidence>
<dbReference type="EMBL" id="VTUZ01000007">
    <property type="protein sequence ID" value="KAA1011939.1"/>
    <property type="molecule type" value="Genomic_DNA"/>
</dbReference>
<proteinExistence type="predicted"/>
<name>A0A5B0H9Q1_9BURK</name>
<keyword evidence="3" id="KW-1185">Reference proteome</keyword>
<comment type="caution">
    <text evidence="2">The sequence shown here is derived from an EMBL/GenBank/DDBJ whole genome shotgun (WGS) entry which is preliminary data.</text>
</comment>
<accession>A0A5B0H9Q1</accession>
<dbReference type="RefSeq" id="WP_149670212.1">
    <property type="nucleotide sequence ID" value="NZ_VTUZ01000007.1"/>
</dbReference>
<organism evidence="2 3">
    <name type="scientific">Paraburkholderia panacisoli</name>
    <dbReference type="NCBI Taxonomy" id="2603818"/>
    <lineage>
        <taxon>Bacteria</taxon>
        <taxon>Pseudomonadati</taxon>
        <taxon>Pseudomonadota</taxon>
        <taxon>Betaproteobacteria</taxon>
        <taxon>Burkholderiales</taxon>
        <taxon>Burkholderiaceae</taxon>
        <taxon>Paraburkholderia</taxon>
    </lineage>
</organism>
<dbReference type="AlphaFoldDB" id="A0A5B0H9Q1"/>
<dbReference type="Proteomes" id="UP000325273">
    <property type="component" value="Unassembled WGS sequence"/>
</dbReference>
<evidence type="ECO:0000313" key="2">
    <source>
        <dbReference type="EMBL" id="KAA1011939.1"/>
    </source>
</evidence>
<protein>
    <submittedName>
        <fullName evidence="2">Uncharacterized protein</fullName>
    </submittedName>
</protein>
<feature type="region of interest" description="Disordered" evidence="1">
    <location>
        <begin position="48"/>
        <end position="68"/>
    </location>
</feature>
<gene>
    <name evidence="2" type="ORF">FVF58_12495</name>
</gene>